<name>A0A9P0CD79_BEMTA</name>
<dbReference type="Proteomes" id="UP001152759">
    <property type="component" value="Chromosome 6"/>
</dbReference>
<accession>A0A9P0CD79</accession>
<evidence type="ECO:0008006" key="3">
    <source>
        <dbReference type="Google" id="ProtNLM"/>
    </source>
</evidence>
<dbReference type="AlphaFoldDB" id="A0A9P0CD79"/>
<dbReference type="EMBL" id="OU963867">
    <property type="protein sequence ID" value="CAH0774526.1"/>
    <property type="molecule type" value="Genomic_DNA"/>
</dbReference>
<evidence type="ECO:0000313" key="2">
    <source>
        <dbReference type="Proteomes" id="UP001152759"/>
    </source>
</evidence>
<organism evidence="1 2">
    <name type="scientific">Bemisia tabaci</name>
    <name type="common">Sweetpotato whitefly</name>
    <name type="synonym">Aleurodes tabaci</name>
    <dbReference type="NCBI Taxonomy" id="7038"/>
    <lineage>
        <taxon>Eukaryota</taxon>
        <taxon>Metazoa</taxon>
        <taxon>Ecdysozoa</taxon>
        <taxon>Arthropoda</taxon>
        <taxon>Hexapoda</taxon>
        <taxon>Insecta</taxon>
        <taxon>Pterygota</taxon>
        <taxon>Neoptera</taxon>
        <taxon>Paraneoptera</taxon>
        <taxon>Hemiptera</taxon>
        <taxon>Sternorrhyncha</taxon>
        <taxon>Aleyrodoidea</taxon>
        <taxon>Aleyrodidae</taxon>
        <taxon>Aleyrodinae</taxon>
        <taxon>Bemisia</taxon>
    </lineage>
</organism>
<reference evidence="1" key="1">
    <citation type="submission" date="2021-12" db="EMBL/GenBank/DDBJ databases">
        <authorList>
            <person name="King R."/>
        </authorList>
    </citation>
    <scope>NUCLEOTIDE SEQUENCE</scope>
</reference>
<evidence type="ECO:0000313" key="1">
    <source>
        <dbReference type="EMBL" id="CAH0774526.1"/>
    </source>
</evidence>
<dbReference type="GO" id="GO:0008080">
    <property type="term" value="F:N-acetyltransferase activity"/>
    <property type="evidence" value="ECO:0007669"/>
    <property type="project" value="TreeGrafter"/>
</dbReference>
<dbReference type="InterPro" id="IPR016181">
    <property type="entry name" value="Acyl_CoA_acyltransferase"/>
</dbReference>
<dbReference type="KEGG" id="btab:109036526"/>
<proteinExistence type="predicted"/>
<dbReference type="PANTHER" id="PTHR20905">
    <property type="entry name" value="N-ACETYLTRANSFERASE-RELATED"/>
    <property type="match status" value="1"/>
</dbReference>
<dbReference type="PANTHER" id="PTHR20905:SF32">
    <property type="entry name" value="ARYLALKYLAMINE N-ACETYLTRANSFERASE-LIKE 7, ISOFORM A"/>
    <property type="match status" value="1"/>
</dbReference>
<dbReference type="SUPFAM" id="SSF55729">
    <property type="entry name" value="Acyl-CoA N-acyltransferases (Nat)"/>
    <property type="match status" value="1"/>
</dbReference>
<dbReference type="Gene3D" id="3.40.630.30">
    <property type="match status" value="1"/>
</dbReference>
<protein>
    <recommendedName>
        <fullName evidence="3">N-acetyltransferase domain-containing protein</fullName>
    </recommendedName>
</protein>
<gene>
    <name evidence="1" type="ORF">BEMITA_LOCUS10863</name>
</gene>
<sequence length="233" mass="26439">MALIKRVHQKPTDGRPPITYRIQVVDEPFFKEAANFMIENFLPTENICSSIGLLSENGGIETARVFWEKQVAKGISLAAFLENKDGGRGKMISCNVLEVERKNQEDESMKTIELSDKLKKIFQTMEETEAKADVYTLYNCEAFVHAYGLSVMADFERRGIGAEMLIARAEICKQLDTPVSATVFTGSASQRLAERCGYETIAELDITTYRIDGQIVYPKPKWPVIKWMAKRYF</sequence>
<keyword evidence="2" id="KW-1185">Reference proteome</keyword>